<gene>
    <name evidence="2" type="ORF">SDC9_122214</name>
</gene>
<proteinExistence type="predicted"/>
<evidence type="ECO:0000313" key="2">
    <source>
        <dbReference type="EMBL" id="MPM75223.1"/>
    </source>
</evidence>
<dbReference type="PANTHER" id="PTHR35794">
    <property type="entry name" value="CELL DIVISION PROTEIN DIVIVA"/>
    <property type="match status" value="1"/>
</dbReference>
<dbReference type="AlphaFoldDB" id="A0A645CEA1"/>
<feature type="region of interest" description="Disordered" evidence="1">
    <location>
        <begin position="169"/>
        <end position="207"/>
    </location>
</feature>
<feature type="region of interest" description="Disordered" evidence="1">
    <location>
        <begin position="53"/>
        <end position="105"/>
    </location>
</feature>
<feature type="compositionally biased region" description="Basic and acidic residues" evidence="1">
    <location>
        <begin position="60"/>
        <end position="105"/>
    </location>
</feature>
<reference evidence="2" key="1">
    <citation type="submission" date="2019-08" db="EMBL/GenBank/DDBJ databases">
        <authorList>
            <person name="Kucharzyk K."/>
            <person name="Murdoch R.W."/>
            <person name="Higgins S."/>
            <person name="Loffler F."/>
        </authorList>
    </citation>
    <scope>NUCLEOTIDE SEQUENCE</scope>
</reference>
<dbReference type="InterPro" id="IPR007793">
    <property type="entry name" value="DivIVA_fam"/>
</dbReference>
<dbReference type="PANTHER" id="PTHR35794:SF2">
    <property type="entry name" value="CELL DIVISION PROTEIN DIVIVA"/>
    <property type="match status" value="1"/>
</dbReference>
<dbReference type="EMBL" id="VSSQ01026482">
    <property type="protein sequence ID" value="MPM75223.1"/>
    <property type="molecule type" value="Genomic_DNA"/>
</dbReference>
<protein>
    <submittedName>
        <fullName evidence="2">Uncharacterized protein</fullName>
    </submittedName>
</protein>
<organism evidence="2">
    <name type="scientific">bioreactor metagenome</name>
    <dbReference type="NCBI Taxonomy" id="1076179"/>
    <lineage>
        <taxon>unclassified sequences</taxon>
        <taxon>metagenomes</taxon>
        <taxon>ecological metagenomes</taxon>
    </lineage>
</organism>
<comment type="caution">
    <text evidence="2">The sequence shown here is derived from an EMBL/GenBank/DDBJ whole genome shotgun (WGS) entry which is preliminary data.</text>
</comment>
<accession>A0A645CEA1</accession>
<evidence type="ECO:0000256" key="1">
    <source>
        <dbReference type="SAM" id="MobiDB-lite"/>
    </source>
</evidence>
<name>A0A645CEA1_9ZZZZ</name>
<sequence>MLDGSDGDVRQIRVTTSSEASSAVVRLVELATEQAETLLADADAEAHRRITEAVGQAERTTAEARARAEQLDHESRSRADQLDRESKARAEQLDTETRQQADRILGEARGRADRLDAEVRERRAELFTGLENDRDVLVDRVNQLRDYEENYRRTFNGFLQSQIDQLGQTSISPSQRPDTDAMYGLGQPHVSTPRLDALVDESRQELN</sequence>